<keyword evidence="13" id="KW-0539">Nucleus</keyword>
<evidence type="ECO:0000256" key="12">
    <source>
        <dbReference type="ARBA" id="ARBA00023180"/>
    </source>
</evidence>
<keyword evidence="6" id="KW-1003">Cell membrane</keyword>
<dbReference type="PRINTS" id="PR02107">
    <property type="entry name" value="INOS145TPRIP"/>
</dbReference>
<keyword evidence="17" id="KW-1185">Reference proteome</keyword>
<dbReference type="InterPro" id="IPR024810">
    <property type="entry name" value="MAB21L/cGLR"/>
</dbReference>
<feature type="coiled-coil region" evidence="14">
    <location>
        <begin position="34"/>
        <end position="61"/>
    </location>
</feature>
<keyword evidence="8" id="KW-0732">Signal</keyword>
<proteinExistence type="inferred from homology"/>
<keyword evidence="10 14" id="KW-0175">Coiled coil</keyword>
<evidence type="ECO:0000313" key="17">
    <source>
        <dbReference type="Proteomes" id="UP000261360"/>
    </source>
</evidence>
<dbReference type="InterPro" id="IPR026250">
    <property type="entry name" value="ITPRIP-like"/>
</dbReference>
<evidence type="ECO:0000256" key="5">
    <source>
        <dbReference type="ARBA" id="ARBA00019443"/>
    </source>
</evidence>
<protein>
    <recommendedName>
        <fullName evidence="5">Inositol 1,4,5-trisphosphate receptor-interacting protein</fullName>
    </recommendedName>
</protein>
<dbReference type="GeneTree" id="ENSGT01050000244827"/>
<dbReference type="Proteomes" id="UP000261360">
    <property type="component" value="Unplaced"/>
</dbReference>
<evidence type="ECO:0000256" key="14">
    <source>
        <dbReference type="SAM" id="Coils"/>
    </source>
</evidence>
<sequence>MQGAIARVCVVVAAAILNRPLLFPQENTTLPDQDEELMARMREHEERLEMEQAKLERELSQLDPKPEETTSEEGYSWYFWSAVSFIIFFTIEMCRVDLADTEMRPADDEDIFSESGSITPKTMVLDKNILSNFCDKCTYTSAHENWRVREFVEGFADDLLESLRSMCDREADMEVGDFVGIGSMFESWKVCKPLMCDLVVPFSPPDPYSFQFHLWCSPNSDMPPDMQGCGKIKVTRFGESEDGCVCGSANLGEDVLCLLHSRNEAIKVDRSPDELLCSKNTPFLAKDQVMKWFQISVTKAWGRISHKYDFEVTFRNLDAAGALKIRFRSGKVIVLNIIPVVQLEDTDAYFVSHFPSDCDSSPGPHWPLSFAVYERNLLKHFTKRLPQNSCHLHCLQVVTFLHRKQTGLTGKSALTNYHIKTALMHLLLSKRSSVWGIGSMEHRLRDVLSFLQRSLQEKRLHHVLIGNSKVPEEVHVPKLIRKAEPINLFRSLVLQTELYAATVRHFQEMLKNAPVLIQEYTPHLSNGGLHHSLVESAAEMDH</sequence>
<dbReference type="SMART" id="SM01265">
    <property type="entry name" value="Mab-21"/>
    <property type="match status" value="1"/>
</dbReference>
<evidence type="ECO:0000256" key="9">
    <source>
        <dbReference type="ARBA" id="ARBA00022989"/>
    </source>
</evidence>
<evidence type="ECO:0000256" key="7">
    <source>
        <dbReference type="ARBA" id="ARBA00022692"/>
    </source>
</evidence>
<accession>A0A3B4ZDH5</accession>
<evidence type="ECO:0000256" key="3">
    <source>
        <dbReference type="ARBA" id="ARBA00004494"/>
    </source>
</evidence>
<dbReference type="Gene3D" id="3.30.460.90">
    <property type="match status" value="1"/>
</dbReference>
<reference evidence="16" key="2">
    <citation type="submission" date="2025-09" db="UniProtKB">
        <authorList>
            <consortium name="Ensembl"/>
        </authorList>
    </citation>
    <scope>IDENTIFICATION</scope>
</reference>
<evidence type="ECO:0000256" key="1">
    <source>
        <dbReference type="ARBA" id="ARBA00003856"/>
    </source>
</evidence>
<evidence type="ECO:0000256" key="8">
    <source>
        <dbReference type="ARBA" id="ARBA00022729"/>
    </source>
</evidence>
<keyword evidence="7" id="KW-0812">Transmembrane</keyword>
<organism evidence="16 17">
    <name type="scientific">Seriola lalandi dorsalis</name>
    <dbReference type="NCBI Taxonomy" id="1841481"/>
    <lineage>
        <taxon>Eukaryota</taxon>
        <taxon>Metazoa</taxon>
        <taxon>Chordata</taxon>
        <taxon>Craniata</taxon>
        <taxon>Vertebrata</taxon>
        <taxon>Euteleostomi</taxon>
        <taxon>Actinopterygii</taxon>
        <taxon>Neopterygii</taxon>
        <taxon>Teleostei</taxon>
        <taxon>Neoteleostei</taxon>
        <taxon>Acanthomorphata</taxon>
        <taxon>Carangaria</taxon>
        <taxon>Carangiformes</taxon>
        <taxon>Carangidae</taxon>
        <taxon>Seriola</taxon>
    </lineage>
</organism>
<evidence type="ECO:0000256" key="2">
    <source>
        <dbReference type="ARBA" id="ARBA00004251"/>
    </source>
</evidence>
<dbReference type="Pfam" id="PF20266">
    <property type="entry name" value="Mab-21_C"/>
    <property type="match status" value="1"/>
</dbReference>
<feature type="domain" description="Mab-21-like HhH/H2TH-like" evidence="15">
    <location>
        <begin position="392"/>
        <end position="462"/>
    </location>
</feature>
<evidence type="ECO:0000259" key="15">
    <source>
        <dbReference type="Pfam" id="PF20266"/>
    </source>
</evidence>
<dbReference type="InterPro" id="IPR046906">
    <property type="entry name" value="Mab-21_HhH/H2TH-like"/>
</dbReference>
<keyword evidence="9" id="KW-1133">Transmembrane helix</keyword>
<evidence type="ECO:0000256" key="4">
    <source>
        <dbReference type="ARBA" id="ARBA00005554"/>
    </source>
</evidence>
<dbReference type="Gene3D" id="1.10.1410.40">
    <property type="match status" value="1"/>
</dbReference>
<dbReference type="STRING" id="1841481.ENSSLDP00000033194"/>
<evidence type="ECO:0000313" key="16">
    <source>
        <dbReference type="Ensembl" id="ENSSLDP00000033194.1"/>
    </source>
</evidence>
<dbReference type="GO" id="GO:0005640">
    <property type="term" value="C:nuclear outer membrane"/>
    <property type="evidence" value="ECO:0007669"/>
    <property type="project" value="UniProtKB-SubCell"/>
</dbReference>
<dbReference type="Ensembl" id="ENSSLDT00000034121.1">
    <property type="protein sequence ID" value="ENSSLDP00000033194.1"/>
    <property type="gene ID" value="ENSSLDG00000025412.1"/>
</dbReference>
<dbReference type="PANTHER" id="PTHR10656">
    <property type="entry name" value="CELL FATE DETERMINING PROTEIN MAB21-RELATED"/>
    <property type="match status" value="1"/>
</dbReference>
<comment type="similarity">
    <text evidence="4">Belongs to the ITPRIP family.</text>
</comment>
<comment type="function">
    <text evidence="1">Enhances Ca(2+)-mediated inhibition of inositol 1,4,5-triphosphate receptor (ITPR) Ca(2+) release.</text>
</comment>
<dbReference type="AlphaFoldDB" id="A0A3B4ZDH5"/>
<evidence type="ECO:0000256" key="11">
    <source>
        <dbReference type="ARBA" id="ARBA00023136"/>
    </source>
</evidence>
<keyword evidence="11" id="KW-0472">Membrane</keyword>
<reference evidence="16" key="1">
    <citation type="submission" date="2025-08" db="UniProtKB">
        <authorList>
            <consortium name="Ensembl"/>
        </authorList>
    </citation>
    <scope>IDENTIFICATION</scope>
</reference>
<name>A0A3B4ZDH5_SERLL</name>
<comment type="subcellular location">
    <subcellularLocation>
        <location evidence="2">Cell membrane</location>
        <topology evidence="2">Single-pass type I membrane protein</topology>
    </subcellularLocation>
    <subcellularLocation>
        <location evidence="3">Nucleus outer membrane</location>
        <topology evidence="3">Single-pass type I membrane protein</topology>
    </subcellularLocation>
</comment>
<evidence type="ECO:0000256" key="10">
    <source>
        <dbReference type="ARBA" id="ARBA00023054"/>
    </source>
</evidence>
<dbReference type="PANTHER" id="PTHR10656:SF8">
    <property type="entry name" value="INOSITOL 1,4,5-TRISPHOSPHATE RECEPTOR-INTERACTING PROTEIN"/>
    <property type="match status" value="1"/>
</dbReference>
<evidence type="ECO:0000256" key="6">
    <source>
        <dbReference type="ARBA" id="ARBA00022475"/>
    </source>
</evidence>
<keyword evidence="12" id="KW-0325">Glycoprotein</keyword>
<evidence type="ECO:0000256" key="13">
    <source>
        <dbReference type="ARBA" id="ARBA00023242"/>
    </source>
</evidence>
<dbReference type="GO" id="GO:0005886">
    <property type="term" value="C:plasma membrane"/>
    <property type="evidence" value="ECO:0007669"/>
    <property type="project" value="UniProtKB-SubCell"/>
</dbReference>